<dbReference type="GO" id="GO:0051146">
    <property type="term" value="P:striated muscle cell differentiation"/>
    <property type="evidence" value="ECO:0007669"/>
    <property type="project" value="TreeGrafter"/>
</dbReference>
<dbReference type="RefSeq" id="XP_032820290.1">
    <property type="nucleotide sequence ID" value="XM_032964399.1"/>
</dbReference>
<dbReference type="GO" id="GO:0016328">
    <property type="term" value="C:lateral plasma membrane"/>
    <property type="evidence" value="ECO:0007669"/>
    <property type="project" value="UniProtKB-SubCell"/>
</dbReference>
<feature type="signal peptide" evidence="15">
    <location>
        <begin position="1"/>
        <end position="18"/>
    </location>
</feature>
<feature type="domain" description="POPDC1-3" evidence="16">
    <location>
        <begin position="52"/>
        <end position="277"/>
    </location>
</feature>
<evidence type="ECO:0000256" key="6">
    <source>
        <dbReference type="ARBA" id="ARBA00022473"/>
    </source>
</evidence>
<dbReference type="SUPFAM" id="SSF51206">
    <property type="entry name" value="cAMP-binding domain-like"/>
    <property type="match status" value="1"/>
</dbReference>
<dbReference type="AlphaFoldDB" id="A0AAJ7TNS4"/>
<dbReference type="Proteomes" id="UP001318040">
    <property type="component" value="Chromosome 32"/>
</dbReference>
<evidence type="ECO:0000256" key="12">
    <source>
        <dbReference type="ARBA" id="ARBA00023136"/>
    </source>
</evidence>
<keyword evidence="7" id="KW-1003">Cell membrane</keyword>
<comment type="subcellular location">
    <subcellularLocation>
        <location evidence="3">Cell junction</location>
        <location evidence="3">Tight junction</location>
    </subcellularLocation>
    <subcellularLocation>
        <location evidence="1">Lateral cell membrane</location>
    </subcellularLocation>
    <subcellularLocation>
        <location evidence="2">Membrane</location>
        <topology evidence="2">Multi-pass membrane protein</topology>
    </subcellularLocation>
</comment>
<evidence type="ECO:0000313" key="17">
    <source>
        <dbReference type="Proteomes" id="UP001318040"/>
    </source>
</evidence>
<evidence type="ECO:0000256" key="10">
    <source>
        <dbReference type="ARBA" id="ARBA00022949"/>
    </source>
</evidence>
<evidence type="ECO:0000313" key="18">
    <source>
        <dbReference type="RefSeq" id="XP_032820290.1"/>
    </source>
</evidence>
<accession>A0AAJ7TNS4</accession>
<keyword evidence="13" id="KW-0325">Glycoprotein</keyword>
<dbReference type="GO" id="GO:0007507">
    <property type="term" value="P:heart development"/>
    <property type="evidence" value="ECO:0007669"/>
    <property type="project" value="TreeGrafter"/>
</dbReference>
<keyword evidence="9" id="KW-0130">Cell adhesion</keyword>
<evidence type="ECO:0000256" key="8">
    <source>
        <dbReference type="ARBA" id="ARBA00022692"/>
    </source>
</evidence>
<keyword evidence="11 14" id="KW-1133">Transmembrane helix</keyword>
<feature type="transmembrane region" description="Helical" evidence="14">
    <location>
        <begin position="104"/>
        <end position="124"/>
    </location>
</feature>
<dbReference type="GO" id="GO:0007519">
    <property type="term" value="P:skeletal muscle tissue development"/>
    <property type="evidence" value="ECO:0007669"/>
    <property type="project" value="TreeGrafter"/>
</dbReference>
<dbReference type="GO" id="GO:0030552">
    <property type="term" value="F:cAMP binding"/>
    <property type="evidence" value="ECO:0007669"/>
    <property type="project" value="TreeGrafter"/>
</dbReference>
<proteinExistence type="inferred from homology"/>
<keyword evidence="6" id="KW-0217">Developmental protein</keyword>
<keyword evidence="12 14" id="KW-0472">Membrane</keyword>
<keyword evidence="17" id="KW-1185">Reference proteome</keyword>
<dbReference type="PANTHER" id="PTHR12101:SF17">
    <property type="entry name" value="BLOOD VESSEL EPICARDIAL SUBSTANCE"/>
    <property type="match status" value="1"/>
</dbReference>
<evidence type="ECO:0000256" key="15">
    <source>
        <dbReference type="SAM" id="SignalP"/>
    </source>
</evidence>
<keyword evidence="8 14" id="KW-0812">Transmembrane</keyword>
<evidence type="ECO:0000256" key="9">
    <source>
        <dbReference type="ARBA" id="ARBA00022889"/>
    </source>
</evidence>
<keyword evidence="15" id="KW-0732">Signal</keyword>
<comment type="similarity">
    <text evidence="4">Belongs to the popeye family.</text>
</comment>
<dbReference type="InterPro" id="IPR006916">
    <property type="entry name" value="POPDC1-3"/>
</dbReference>
<dbReference type="InterPro" id="IPR055272">
    <property type="entry name" value="POPDC1-3_dom"/>
</dbReference>
<dbReference type="Pfam" id="PF04831">
    <property type="entry name" value="POPDC1-3"/>
    <property type="match status" value="1"/>
</dbReference>
<gene>
    <name evidence="18" type="primary">LOC116948084</name>
</gene>
<feature type="chain" id="PRO_5042589125" evidence="15">
    <location>
        <begin position="19"/>
        <end position="325"/>
    </location>
</feature>
<name>A0AAJ7TNS4_PETMA</name>
<dbReference type="PANTHER" id="PTHR12101">
    <property type="entry name" value="POPEYE DOMAIN CONTAINING PROTEIN"/>
    <property type="match status" value="1"/>
</dbReference>
<keyword evidence="5" id="KW-0796">Tight junction</keyword>
<protein>
    <submittedName>
        <fullName evidence="18">Blood vessel epicardial substance-like</fullName>
    </submittedName>
</protein>
<evidence type="ECO:0000256" key="14">
    <source>
        <dbReference type="SAM" id="Phobius"/>
    </source>
</evidence>
<keyword evidence="10" id="KW-0965">Cell junction</keyword>
<evidence type="ECO:0000256" key="5">
    <source>
        <dbReference type="ARBA" id="ARBA00022427"/>
    </source>
</evidence>
<dbReference type="GO" id="GO:0042391">
    <property type="term" value="P:regulation of membrane potential"/>
    <property type="evidence" value="ECO:0007669"/>
    <property type="project" value="TreeGrafter"/>
</dbReference>
<dbReference type="GeneID" id="116948084"/>
<evidence type="ECO:0000256" key="11">
    <source>
        <dbReference type="ARBA" id="ARBA00022989"/>
    </source>
</evidence>
<dbReference type="GO" id="GO:0042383">
    <property type="term" value="C:sarcolemma"/>
    <property type="evidence" value="ECO:0007669"/>
    <property type="project" value="TreeGrafter"/>
</dbReference>
<dbReference type="InterPro" id="IPR018490">
    <property type="entry name" value="cNMP-bd_dom_sf"/>
</dbReference>
<evidence type="ECO:0000256" key="7">
    <source>
        <dbReference type="ARBA" id="ARBA00022475"/>
    </source>
</evidence>
<organism evidence="17 18">
    <name type="scientific">Petromyzon marinus</name>
    <name type="common">Sea lamprey</name>
    <dbReference type="NCBI Taxonomy" id="7757"/>
    <lineage>
        <taxon>Eukaryota</taxon>
        <taxon>Metazoa</taxon>
        <taxon>Chordata</taxon>
        <taxon>Craniata</taxon>
        <taxon>Vertebrata</taxon>
        <taxon>Cyclostomata</taxon>
        <taxon>Hyperoartia</taxon>
        <taxon>Petromyzontiformes</taxon>
        <taxon>Petromyzontidae</taxon>
        <taxon>Petromyzon</taxon>
    </lineage>
</organism>
<dbReference type="GO" id="GO:0005923">
    <property type="term" value="C:bicellular tight junction"/>
    <property type="evidence" value="ECO:0007669"/>
    <property type="project" value="UniProtKB-SubCell"/>
</dbReference>
<sequence>MRSTVLLFLSVSCPLVACAPASSTSSTFSTSTISTNASALNSSTCLEWEESQHGLFQFANTAFLVAYLIPATLSCHILLFRGLMILGCIFWILWATLYQCAYGIGVWGLVFLIICAAHAALLLYNMRLVKLPPELSDLYVELFAPLNVPREVFRSLVSQYCMIETRRRGEVYALENKTPIDRRLSILLKGKMKVTCQGRFLHFIYPNAFIDSVEYRMMETQKGDRSQVSISAMDDCQLVSWSQERLIYFLKTIPFLEVVFASLIGRDITNKIYALKDVTLTSRSMKKISSHPGLYAREVLSIVRRSCIPIQVNNTTTALAPAEEG</sequence>
<evidence type="ECO:0000256" key="2">
    <source>
        <dbReference type="ARBA" id="ARBA00004141"/>
    </source>
</evidence>
<evidence type="ECO:0000256" key="13">
    <source>
        <dbReference type="ARBA" id="ARBA00023180"/>
    </source>
</evidence>
<evidence type="ECO:0000256" key="3">
    <source>
        <dbReference type="ARBA" id="ARBA00004435"/>
    </source>
</evidence>
<dbReference type="KEGG" id="pmrn:116948084"/>
<feature type="transmembrane region" description="Helical" evidence="14">
    <location>
        <begin position="78"/>
        <end position="98"/>
    </location>
</feature>
<reference evidence="18" key="1">
    <citation type="submission" date="2025-08" db="UniProtKB">
        <authorList>
            <consortium name="RefSeq"/>
        </authorList>
    </citation>
    <scope>IDENTIFICATION</scope>
    <source>
        <tissue evidence="18">Sperm</tissue>
    </source>
</reference>
<evidence type="ECO:0000259" key="16">
    <source>
        <dbReference type="Pfam" id="PF04831"/>
    </source>
</evidence>
<evidence type="ECO:0000256" key="1">
    <source>
        <dbReference type="ARBA" id="ARBA00004124"/>
    </source>
</evidence>
<dbReference type="GO" id="GO:0007155">
    <property type="term" value="P:cell adhesion"/>
    <property type="evidence" value="ECO:0007669"/>
    <property type="project" value="UniProtKB-KW"/>
</dbReference>
<evidence type="ECO:0000256" key="4">
    <source>
        <dbReference type="ARBA" id="ARBA00007146"/>
    </source>
</evidence>